<dbReference type="KEGG" id="mmyr:MXMO3_00422"/>
<dbReference type="Pfam" id="PF07940">
    <property type="entry name" value="Hepar_II_III_C"/>
    <property type="match status" value="1"/>
</dbReference>
<evidence type="ECO:0000256" key="1">
    <source>
        <dbReference type="ARBA" id="ARBA00004196"/>
    </source>
</evidence>
<reference evidence="3 4" key="1">
    <citation type="submission" date="2017-05" db="EMBL/GenBank/DDBJ databases">
        <title>Genome Analysis of Maritalea myrionectae HL2708#5.</title>
        <authorList>
            <consortium name="Cotde Inc.-PKNU"/>
            <person name="Jang D."/>
            <person name="Oh H.-M."/>
        </authorList>
    </citation>
    <scope>NUCLEOTIDE SEQUENCE [LARGE SCALE GENOMIC DNA]</scope>
    <source>
        <strain evidence="3 4">HL2708#5</strain>
    </source>
</reference>
<evidence type="ECO:0000259" key="2">
    <source>
        <dbReference type="Pfam" id="PF07940"/>
    </source>
</evidence>
<dbReference type="EMBL" id="CP021330">
    <property type="protein sequence ID" value="AVX02968.1"/>
    <property type="molecule type" value="Genomic_DNA"/>
</dbReference>
<proteinExistence type="predicted"/>
<gene>
    <name evidence="3" type="ORF">MXMO3_00422</name>
</gene>
<dbReference type="GO" id="GO:0016829">
    <property type="term" value="F:lyase activity"/>
    <property type="evidence" value="ECO:0007669"/>
    <property type="project" value="InterPro"/>
</dbReference>
<dbReference type="InterPro" id="IPR012480">
    <property type="entry name" value="Hepar_II_III_C"/>
</dbReference>
<dbReference type="AlphaFoldDB" id="A0A2R4MAA0"/>
<dbReference type="Gene3D" id="2.70.98.70">
    <property type="match status" value="1"/>
</dbReference>
<name>A0A2R4MAA0_9HYPH</name>
<organism evidence="3 4">
    <name type="scientific">Maritalea myrionectae</name>
    <dbReference type="NCBI Taxonomy" id="454601"/>
    <lineage>
        <taxon>Bacteria</taxon>
        <taxon>Pseudomonadati</taxon>
        <taxon>Pseudomonadota</taxon>
        <taxon>Alphaproteobacteria</taxon>
        <taxon>Hyphomicrobiales</taxon>
        <taxon>Devosiaceae</taxon>
        <taxon>Maritalea</taxon>
    </lineage>
</organism>
<feature type="domain" description="Heparinase II/III-like C-terminal" evidence="2">
    <location>
        <begin position="328"/>
        <end position="558"/>
    </location>
</feature>
<dbReference type="GO" id="GO:0030313">
    <property type="term" value="C:cell envelope"/>
    <property type="evidence" value="ECO:0007669"/>
    <property type="project" value="UniProtKB-SubCell"/>
</dbReference>
<protein>
    <recommendedName>
        <fullName evidence="2">Heparinase II/III-like C-terminal domain-containing protein</fullName>
    </recommendedName>
</protein>
<dbReference type="RefSeq" id="WP_162889096.1">
    <property type="nucleotide sequence ID" value="NZ_CP021330.1"/>
</dbReference>
<dbReference type="Gene3D" id="1.50.10.100">
    <property type="entry name" value="Chondroitin AC/alginate lyase"/>
    <property type="match status" value="1"/>
</dbReference>
<dbReference type="STRING" id="1122213.GCA_000423365_03134"/>
<sequence length="565" mass="62484">MLSYHHRVKFGVFDLVIAAGQISKRIYTAVMDSFVTSPLFRWTWANDHIGVVSSKFVEVRAADHFSIKDMMAGRYVLGNKHVDTQGISPFAVEHASPKWSDELHRFSWLYHFAAARDEGEKRFAMTLALDWVARYGAFDPLVWGRETTAQRVINWIKHFDVLTYGANESQRDAIVQSLSRQIQSLEMRQNFELHPHIQALIQMALLGAAISLGRDTKDVHERINRLNQTLDAQLSDFGMHLSRSGAVHFNLLLNLVSLRQGLATFSPDGAKKFIAITRKMYAALGGLTLSNGDLAYFNMTGQIPHEDSLALAARSATKAVFGESRMLAGYGVLLGDESKLIADSGKRPPANMNDFMMAGAGSFEYSHRNDLIVGNCGPGDADLGGDAQLFSLPAAHSALELDYQGTPPISTRKLIDHFIAANGEGPMRLDSAENSLIFDNKGYEAITGVQHKRVLTVLPNHGDALVGQDILTCDLAHNNAPDQFLLRFHLGLGVEAQFNDAENMIELTLRSKSKWLFLFEGASAMIEDSARQNLRTGLAPIQQIVLYGTVQPNIDVAWSFVPEGQ</sequence>
<dbReference type="Proteomes" id="UP000258927">
    <property type="component" value="Chromosome"/>
</dbReference>
<accession>A0A2R4MAA0</accession>
<evidence type="ECO:0000313" key="4">
    <source>
        <dbReference type="Proteomes" id="UP000258927"/>
    </source>
</evidence>
<keyword evidence="4" id="KW-1185">Reference proteome</keyword>
<dbReference type="InterPro" id="IPR008929">
    <property type="entry name" value="Chondroitin_lyas"/>
</dbReference>
<evidence type="ECO:0000313" key="3">
    <source>
        <dbReference type="EMBL" id="AVX02968.1"/>
    </source>
</evidence>
<comment type="subcellular location">
    <subcellularLocation>
        <location evidence="1">Cell envelope</location>
    </subcellularLocation>
</comment>